<gene>
    <name evidence="15" type="ORF">SAMN05216217_103108</name>
</gene>
<dbReference type="GO" id="GO:0051537">
    <property type="term" value="F:2 iron, 2 sulfur cluster binding"/>
    <property type="evidence" value="ECO:0007669"/>
    <property type="project" value="UniProtKB-KW"/>
</dbReference>
<evidence type="ECO:0000256" key="2">
    <source>
        <dbReference type="ARBA" id="ARBA00004141"/>
    </source>
</evidence>
<keyword evidence="6" id="KW-0479">Metal-binding</keyword>
<feature type="transmembrane region" description="Helical" evidence="13">
    <location>
        <begin position="37"/>
        <end position="57"/>
    </location>
</feature>
<keyword evidence="7" id="KW-0274">FAD</keyword>
<accession>A0A1I4PUW9</accession>
<dbReference type="PROSITE" id="PS51384">
    <property type="entry name" value="FAD_FR"/>
    <property type="match status" value="1"/>
</dbReference>
<reference evidence="16" key="1">
    <citation type="submission" date="2016-10" db="EMBL/GenBank/DDBJ databases">
        <authorList>
            <person name="Varghese N."/>
            <person name="Submissions S."/>
        </authorList>
    </citation>
    <scope>NUCLEOTIDE SEQUENCE [LARGE SCALE GENOMIC DNA]</scope>
    <source>
        <strain evidence="16">DSM 24213</strain>
    </source>
</reference>
<keyword evidence="3" id="KW-0285">Flavoprotein</keyword>
<evidence type="ECO:0000256" key="4">
    <source>
        <dbReference type="ARBA" id="ARBA00022692"/>
    </source>
</evidence>
<dbReference type="PANTHER" id="PTHR47354:SF8">
    <property type="entry name" value="1,2-PHENYLACETYL-COA EPOXIDASE, SUBUNIT E"/>
    <property type="match status" value="1"/>
</dbReference>
<dbReference type="RefSeq" id="WP_093473421.1">
    <property type="nucleotide sequence ID" value="NZ_FOUI01000003.1"/>
</dbReference>
<proteinExistence type="predicted"/>
<dbReference type="CDD" id="cd06198">
    <property type="entry name" value="FNR_like_3"/>
    <property type="match status" value="1"/>
</dbReference>
<keyword evidence="12 13" id="KW-0472">Membrane</keyword>
<evidence type="ECO:0000256" key="6">
    <source>
        <dbReference type="ARBA" id="ARBA00022723"/>
    </source>
</evidence>
<dbReference type="EMBL" id="FOUI01000003">
    <property type="protein sequence ID" value="SFM31587.1"/>
    <property type="molecule type" value="Genomic_DNA"/>
</dbReference>
<dbReference type="InterPro" id="IPR039261">
    <property type="entry name" value="FNR_nucleotide-bd"/>
</dbReference>
<keyword evidence="11" id="KW-0411">Iron-sulfur</keyword>
<dbReference type="PRINTS" id="PR00410">
    <property type="entry name" value="PHEHYDRXLASE"/>
</dbReference>
<dbReference type="SUPFAM" id="SSF63380">
    <property type="entry name" value="Riboflavin synthase domain-like"/>
    <property type="match status" value="1"/>
</dbReference>
<feature type="transmembrane region" description="Helical" evidence="13">
    <location>
        <begin position="166"/>
        <end position="186"/>
    </location>
</feature>
<dbReference type="OrthoDB" id="9796486at2"/>
<dbReference type="GO" id="GO:0046872">
    <property type="term" value="F:metal ion binding"/>
    <property type="evidence" value="ECO:0007669"/>
    <property type="project" value="UniProtKB-KW"/>
</dbReference>
<dbReference type="InterPro" id="IPR050415">
    <property type="entry name" value="MRET"/>
</dbReference>
<keyword evidence="5" id="KW-0001">2Fe-2S</keyword>
<dbReference type="Gene3D" id="3.40.50.80">
    <property type="entry name" value="Nucleotide-binding domain of ferredoxin-NADP reductase (FNR) module"/>
    <property type="match status" value="1"/>
</dbReference>
<dbReference type="GO" id="GO:0050660">
    <property type="term" value="F:flavin adenine dinucleotide binding"/>
    <property type="evidence" value="ECO:0007669"/>
    <property type="project" value="TreeGrafter"/>
</dbReference>
<evidence type="ECO:0000313" key="16">
    <source>
        <dbReference type="Proteomes" id="UP000243629"/>
    </source>
</evidence>
<evidence type="ECO:0000256" key="8">
    <source>
        <dbReference type="ARBA" id="ARBA00022989"/>
    </source>
</evidence>
<sequence length="438" mass="48965">MRAIRLSLWLIIGLPVLLWLPFEQIQGQGFFALRGSVVQLTGLLALSCMAAALLLAIRPRWLERPLSGLDRMYRLHKWLGIAALVLSVLHWLAAKGPKWAVGWGWLEPPKRHGQTQLEGLHGWLNSQRGLAESLGEWAFYALLLLVALALWKRFPYRHFFRLHRLLGLVWLVLVWHSLVLAKFSYWSTPVGLLLAGLLLTGSLAALVSLSGRIGLGRRAVARIENLEYHPDNRVLGVALQLLSDWHGHRAGQFAFVTFDPAEGPHPFSIASAWQGDGQLRFLIKGLGDYTNTLPDSLRNGDLAVVEGPYGCFDFNDDCPTQVWVAGGIGIVPFIARLRALAAQPDGRQVTLFYCTNMPDQGFINRLQQQATEAGVQLQVLDTRLQTKLDLPTIRQQVPGSQAASLWFCGPSGFGQLLRRQLRDEGSRGRFHAELFEMR</sequence>
<dbReference type="GO" id="GO:0016020">
    <property type="term" value="C:membrane"/>
    <property type="evidence" value="ECO:0007669"/>
    <property type="project" value="UniProtKB-SubCell"/>
</dbReference>
<evidence type="ECO:0000256" key="3">
    <source>
        <dbReference type="ARBA" id="ARBA00022630"/>
    </source>
</evidence>
<dbReference type="Gene3D" id="2.40.30.10">
    <property type="entry name" value="Translation factors"/>
    <property type="match status" value="1"/>
</dbReference>
<feature type="transmembrane region" description="Helical" evidence="13">
    <location>
        <begin position="137"/>
        <end position="154"/>
    </location>
</feature>
<evidence type="ECO:0000256" key="12">
    <source>
        <dbReference type="ARBA" id="ARBA00023136"/>
    </source>
</evidence>
<evidence type="ECO:0000313" key="15">
    <source>
        <dbReference type="EMBL" id="SFM31587.1"/>
    </source>
</evidence>
<dbReference type="PANTHER" id="PTHR47354">
    <property type="entry name" value="NADH OXIDOREDUCTASE HCR"/>
    <property type="match status" value="1"/>
</dbReference>
<dbReference type="Pfam" id="PF01794">
    <property type="entry name" value="Ferric_reduct"/>
    <property type="match status" value="1"/>
</dbReference>
<dbReference type="Pfam" id="PF08022">
    <property type="entry name" value="FAD_binding_8"/>
    <property type="match status" value="1"/>
</dbReference>
<evidence type="ECO:0000256" key="11">
    <source>
        <dbReference type="ARBA" id="ARBA00023014"/>
    </source>
</evidence>
<evidence type="ECO:0000256" key="7">
    <source>
        <dbReference type="ARBA" id="ARBA00022827"/>
    </source>
</evidence>
<dbReference type="Proteomes" id="UP000243629">
    <property type="component" value="Unassembled WGS sequence"/>
</dbReference>
<evidence type="ECO:0000256" key="5">
    <source>
        <dbReference type="ARBA" id="ARBA00022714"/>
    </source>
</evidence>
<keyword evidence="8 13" id="KW-1133">Transmembrane helix</keyword>
<feature type="transmembrane region" description="Helical" evidence="13">
    <location>
        <begin position="78"/>
        <end position="94"/>
    </location>
</feature>
<feature type="transmembrane region" description="Helical" evidence="13">
    <location>
        <begin position="192"/>
        <end position="215"/>
    </location>
</feature>
<feature type="domain" description="FAD-binding FR-type" evidence="14">
    <location>
        <begin position="213"/>
        <end position="315"/>
    </location>
</feature>
<evidence type="ECO:0000256" key="1">
    <source>
        <dbReference type="ARBA" id="ARBA00001974"/>
    </source>
</evidence>
<evidence type="ECO:0000259" key="14">
    <source>
        <dbReference type="PROSITE" id="PS51384"/>
    </source>
</evidence>
<dbReference type="AlphaFoldDB" id="A0A1I4PUW9"/>
<keyword evidence="9" id="KW-0560">Oxidoreductase</keyword>
<dbReference type="SUPFAM" id="SSF52343">
    <property type="entry name" value="Ferredoxin reductase-like, C-terminal NADP-linked domain"/>
    <property type="match status" value="1"/>
</dbReference>
<dbReference type="GO" id="GO:0016491">
    <property type="term" value="F:oxidoreductase activity"/>
    <property type="evidence" value="ECO:0007669"/>
    <property type="project" value="UniProtKB-KW"/>
</dbReference>
<dbReference type="InterPro" id="IPR017938">
    <property type="entry name" value="Riboflavin_synthase-like_b-brl"/>
</dbReference>
<protein>
    <submittedName>
        <fullName evidence="15">Predicted ferric reductase</fullName>
    </submittedName>
</protein>
<keyword evidence="16" id="KW-1185">Reference proteome</keyword>
<keyword evidence="10" id="KW-0408">Iron</keyword>
<comment type="cofactor">
    <cofactor evidence="1">
        <name>FAD</name>
        <dbReference type="ChEBI" id="CHEBI:57692"/>
    </cofactor>
</comment>
<evidence type="ECO:0000256" key="13">
    <source>
        <dbReference type="SAM" id="Phobius"/>
    </source>
</evidence>
<evidence type="ECO:0000256" key="10">
    <source>
        <dbReference type="ARBA" id="ARBA00023004"/>
    </source>
</evidence>
<organism evidence="15 16">
    <name type="scientific">Halopseudomonas yangmingensis</name>
    <dbReference type="NCBI Taxonomy" id="1720063"/>
    <lineage>
        <taxon>Bacteria</taxon>
        <taxon>Pseudomonadati</taxon>
        <taxon>Pseudomonadota</taxon>
        <taxon>Gammaproteobacteria</taxon>
        <taxon>Pseudomonadales</taxon>
        <taxon>Pseudomonadaceae</taxon>
        <taxon>Halopseudomonas</taxon>
    </lineage>
</organism>
<dbReference type="InterPro" id="IPR017927">
    <property type="entry name" value="FAD-bd_FR_type"/>
</dbReference>
<dbReference type="InterPro" id="IPR013130">
    <property type="entry name" value="Fe3_Rdtase_TM_dom"/>
</dbReference>
<keyword evidence="4 13" id="KW-0812">Transmembrane</keyword>
<comment type="subcellular location">
    <subcellularLocation>
        <location evidence="2">Membrane</location>
        <topology evidence="2">Multi-pass membrane protein</topology>
    </subcellularLocation>
</comment>
<dbReference type="InterPro" id="IPR013112">
    <property type="entry name" value="FAD-bd_8"/>
</dbReference>
<evidence type="ECO:0000256" key="9">
    <source>
        <dbReference type="ARBA" id="ARBA00023002"/>
    </source>
</evidence>
<name>A0A1I4PUW9_9GAMM</name>